<keyword evidence="4" id="KW-0732">Signal</keyword>
<name>A0A6J4TL35_9SPHN</name>
<dbReference type="InterPro" id="IPR002372">
    <property type="entry name" value="PQQ_rpt_dom"/>
</dbReference>
<evidence type="ECO:0000256" key="1">
    <source>
        <dbReference type="ARBA" id="ARBA00001931"/>
    </source>
</evidence>
<comment type="similarity">
    <text evidence="2">Belongs to the bacterial PQQ dehydrogenase family.</text>
</comment>
<sequence>MLTNSNKLLGTGLLCSLALLPASAQAQSATGEGDWTSYNRTLRSDRHSPLTQITTANVNSLRPVCSAELGVPAAFASGIIVADNTLFVTTQVATYAFDPATCEQKWKHALAFTPAPGHLNTSRGAVYADGKLYRGSDDGHLVAIDAATGKEAWRTKAADFARSESLSAAPVIWNGTVFIGTAGGDYFGNRGRMMAFRQSDGQPLWSFDLVPLTGPGSETWPASTPEVPRQGGGSYSSYTIDVDKGLVYVGTGNPGPDWDKKSRPGLNLYTSSVVALDARSGAFRGYYQLDPNGYHDWNLAAAPSLVRTAGGKNLVLAAGKDGYVHGLDQESLKPIYKTAVTTISNIKAPFNSTRNTRFCPGTHGGVQYNGPSFNPAENAVFVNSVDWCVSIKLAPQIPAPGVVGEPYTGGVEDAKFGTDDPKSKWGGWLTALDADTGAIKWKYKSPTPLLAGVTTTASGLVLTGDLNGSMMAFDARSGKQLWKHNAGAPIGGGVITYLAGGKQYIAGAVGHTSGNWKTTGGNAKVAVYAMP</sequence>
<dbReference type="AlphaFoldDB" id="A0A6J4TL35"/>
<dbReference type="PANTHER" id="PTHR32303">
    <property type="entry name" value="QUINOPROTEIN ALCOHOL DEHYDROGENASE (CYTOCHROME C)"/>
    <property type="match status" value="1"/>
</dbReference>
<dbReference type="InterPro" id="IPR011047">
    <property type="entry name" value="Quinoprotein_ADH-like_sf"/>
</dbReference>
<dbReference type="GO" id="GO:0008876">
    <property type="term" value="F:quinoprotein glucose dehydrogenase activity"/>
    <property type="evidence" value="ECO:0007669"/>
    <property type="project" value="UniProtKB-EC"/>
</dbReference>
<dbReference type="EMBL" id="CADCWA010000157">
    <property type="protein sequence ID" value="CAA9526242.1"/>
    <property type="molecule type" value="Genomic_DNA"/>
</dbReference>
<comment type="cofactor">
    <cofactor evidence="1">
        <name>pyrroloquinoline quinone</name>
        <dbReference type="ChEBI" id="CHEBI:58442"/>
    </cofactor>
</comment>
<feature type="signal peptide" evidence="4">
    <location>
        <begin position="1"/>
        <end position="26"/>
    </location>
</feature>
<accession>A0A6J4TL35</accession>
<dbReference type="Gene3D" id="2.140.10.10">
    <property type="entry name" value="Quinoprotein alcohol dehydrogenase-like superfamily"/>
    <property type="match status" value="1"/>
</dbReference>
<proteinExistence type="inferred from homology"/>
<feature type="domain" description="Pyrrolo-quinoline quinone repeat" evidence="5">
    <location>
        <begin position="35"/>
        <end position="349"/>
    </location>
</feature>
<dbReference type="InterPro" id="IPR018391">
    <property type="entry name" value="PQQ_b-propeller_rpt"/>
</dbReference>
<dbReference type="SMART" id="SM00564">
    <property type="entry name" value="PQQ"/>
    <property type="match status" value="6"/>
</dbReference>
<feature type="chain" id="PRO_5026744852" evidence="4">
    <location>
        <begin position="27"/>
        <end position="531"/>
    </location>
</feature>
<dbReference type="SUPFAM" id="SSF50998">
    <property type="entry name" value="Quinoprotein alcohol dehydrogenase-like"/>
    <property type="match status" value="1"/>
</dbReference>
<dbReference type="PANTHER" id="PTHR32303:SF10">
    <property type="entry name" value="OUTER MEMBRANE PROTEIN ASSEMBLY FACTOR BAMB"/>
    <property type="match status" value="1"/>
</dbReference>
<evidence type="ECO:0000259" key="6">
    <source>
        <dbReference type="Pfam" id="PF13360"/>
    </source>
</evidence>
<evidence type="ECO:0000256" key="4">
    <source>
        <dbReference type="SAM" id="SignalP"/>
    </source>
</evidence>
<dbReference type="RefSeq" id="WP_294170245.1">
    <property type="nucleotide sequence ID" value="NZ_CADCWA010000157.1"/>
</dbReference>
<dbReference type="Pfam" id="PF01011">
    <property type="entry name" value="PQQ"/>
    <property type="match status" value="1"/>
</dbReference>
<reference evidence="7" key="1">
    <citation type="submission" date="2020-02" db="EMBL/GenBank/DDBJ databases">
        <authorList>
            <person name="Meier V. D."/>
        </authorList>
    </citation>
    <scope>NUCLEOTIDE SEQUENCE</scope>
    <source>
        <strain evidence="7">AVDCRST_MAG31</strain>
    </source>
</reference>
<keyword evidence="3 7" id="KW-0560">Oxidoreductase</keyword>
<organism evidence="7">
    <name type="scientific">uncultured Sphingomonas sp</name>
    <dbReference type="NCBI Taxonomy" id="158754"/>
    <lineage>
        <taxon>Bacteria</taxon>
        <taxon>Pseudomonadati</taxon>
        <taxon>Pseudomonadota</taxon>
        <taxon>Alphaproteobacteria</taxon>
        <taxon>Sphingomonadales</taxon>
        <taxon>Sphingomonadaceae</taxon>
        <taxon>Sphingomonas</taxon>
        <taxon>environmental samples</taxon>
    </lineage>
</organism>
<evidence type="ECO:0000259" key="5">
    <source>
        <dbReference type="Pfam" id="PF01011"/>
    </source>
</evidence>
<protein>
    <submittedName>
        <fullName evidence="7">Glucose dehydrogenase, PQQ-dependent</fullName>
        <ecNumber evidence="7">1.1.5.2</ecNumber>
    </submittedName>
</protein>
<evidence type="ECO:0000313" key="7">
    <source>
        <dbReference type="EMBL" id="CAA9526242.1"/>
    </source>
</evidence>
<evidence type="ECO:0000256" key="3">
    <source>
        <dbReference type="ARBA" id="ARBA00023002"/>
    </source>
</evidence>
<feature type="domain" description="Pyrrolo-quinoline quinone repeat" evidence="6">
    <location>
        <begin position="427"/>
        <end position="491"/>
    </location>
</feature>
<dbReference type="Pfam" id="PF13360">
    <property type="entry name" value="PQQ_2"/>
    <property type="match status" value="1"/>
</dbReference>
<dbReference type="EC" id="1.1.5.2" evidence="7"/>
<gene>
    <name evidence="7" type="ORF">AVDCRST_MAG31-1951</name>
</gene>
<evidence type="ECO:0000256" key="2">
    <source>
        <dbReference type="ARBA" id="ARBA00008156"/>
    </source>
</evidence>